<reference evidence="2 3" key="1">
    <citation type="submission" date="2019-11" db="EMBL/GenBank/DDBJ databases">
        <title>Gracilibacillus salitolerans sp. nov., a moderate halophile isolated from a saline soil in northwest China.</title>
        <authorList>
            <person name="Gan L."/>
        </authorList>
    </citation>
    <scope>NUCLEOTIDE SEQUENCE [LARGE SCALE GENOMIC DNA]</scope>
    <source>
        <strain evidence="2 3">SCU50</strain>
    </source>
</reference>
<dbReference type="Gene3D" id="3.30.360.10">
    <property type="entry name" value="Dihydrodipicolinate Reductase, domain 2"/>
    <property type="match status" value="1"/>
</dbReference>
<dbReference type="Gene3D" id="3.40.50.720">
    <property type="entry name" value="NAD(P)-binding Rossmann-like Domain"/>
    <property type="match status" value="1"/>
</dbReference>
<dbReference type="InterPro" id="IPR036291">
    <property type="entry name" value="NAD(P)-bd_dom_sf"/>
</dbReference>
<sequence>MAIVGLGFGAEFIPIYKDHPNTEMYAICQRNQENLNKIGDHFDIEKRYSNFDELIQDNNIDAVHINSPIHLHAEQSIAALHAGKHVACTVPMATSIEECQQIVKAQQKSGKNYMMMETAIQTREFLYVKELRDRGELGHIQFLRGAHQQEMAGWPGYWEGLPPMHYATHAVSPLLALAEKEVEYVSCLGSGKIADHLTVNYGSPFAVESALFSLRDSDLAMEVTRSLFETSREYVESFDVYANKKSFEWQQLESEDPVVFTGEEGERVKIPDYAHLLPDSIQRYTTEGVYDSEDNKHLSFTQGSGHGGSHPHLAHEFIMSILEKRDSYPNVFSSANWTCAGLCAHESAMKNGKIIRLPIFKEKI</sequence>
<feature type="domain" description="Gfo/Idh/MocA-like oxidoreductase N-terminal" evidence="1">
    <location>
        <begin position="2"/>
        <end position="115"/>
    </location>
</feature>
<proteinExistence type="predicted"/>
<evidence type="ECO:0000313" key="2">
    <source>
        <dbReference type="EMBL" id="QGH37078.1"/>
    </source>
</evidence>
<dbReference type="AlphaFoldDB" id="A0A5Q2TWA0"/>
<gene>
    <name evidence="2" type="ORF">GI584_20065</name>
</gene>
<dbReference type="KEGG" id="grc:GI584_20065"/>
<dbReference type="InterPro" id="IPR052515">
    <property type="entry name" value="Gfo/Idh/MocA_Oxidoreductase"/>
</dbReference>
<dbReference type="EMBL" id="CP045915">
    <property type="protein sequence ID" value="QGH37078.1"/>
    <property type="molecule type" value="Genomic_DNA"/>
</dbReference>
<dbReference type="InterPro" id="IPR000683">
    <property type="entry name" value="Gfo/Idh/MocA-like_OxRdtase_N"/>
</dbReference>
<dbReference type="Pfam" id="PF01408">
    <property type="entry name" value="GFO_IDH_MocA"/>
    <property type="match status" value="1"/>
</dbReference>
<dbReference type="GO" id="GO:0000166">
    <property type="term" value="F:nucleotide binding"/>
    <property type="evidence" value="ECO:0007669"/>
    <property type="project" value="InterPro"/>
</dbReference>
<accession>A0A5Q2TWA0</accession>
<evidence type="ECO:0000259" key="1">
    <source>
        <dbReference type="Pfam" id="PF01408"/>
    </source>
</evidence>
<dbReference type="PANTHER" id="PTHR43249:SF1">
    <property type="entry name" value="D-GLUCOSIDE 3-DEHYDROGENASE"/>
    <property type="match status" value="1"/>
</dbReference>
<dbReference type="PANTHER" id="PTHR43249">
    <property type="entry name" value="UDP-N-ACETYL-2-AMINO-2-DEOXY-D-GLUCURONATE OXIDASE"/>
    <property type="match status" value="1"/>
</dbReference>
<name>A0A5Q2TWA0_9BACI</name>
<keyword evidence="3" id="KW-1185">Reference proteome</keyword>
<evidence type="ECO:0000313" key="3">
    <source>
        <dbReference type="Proteomes" id="UP000339690"/>
    </source>
</evidence>
<dbReference type="Proteomes" id="UP000339690">
    <property type="component" value="Chromosome"/>
</dbReference>
<dbReference type="SUPFAM" id="SSF51735">
    <property type="entry name" value="NAD(P)-binding Rossmann-fold domains"/>
    <property type="match status" value="1"/>
</dbReference>
<organism evidence="2 3">
    <name type="scientific">Gracilibacillus salitolerans</name>
    <dbReference type="NCBI Taxonomy" id="2663022"/>
    <lineage>
        <taxon>Bacteria</taxon>
        <taxon>Bacillati</taxon>
        <taxon>Bacillota</taxon>
        <taxon>Bacilli</taxon>
        <taxon>Bacillales</taxon>
        <taxon>Bacillaceae</taxon>
        <taxon>Gracilibacillus</taxon>
    </lineage>
</organism>
<protein>
    <submittedName>
        <fullName evidence="2">Gfo/Idh/MocA family oxidoreductase</fullName>
    </submittedName>
</protein>